<dbReference type="AlphaFoldDB" id="A0A2S7UT03"/>
<dbReference type="RefSeq" id="WP_105051592.1">
    <property type="nucleotide sequence ID" value="NZ_BMYG01000003.1"/>
</dbReference>
<dbReference type="PANTHER" id="PTHR11012:SF30">
    <property type="entry name" value="PROTEIN KINASE-LIKE DOMAIN-CONTAINING"/>
    <property type="match status" value="1"/>
</dbReference>
<dbReference type="OrthoDB" id="9769860at2"/>
<protein>
    <recommendedName>
        <fullName evidence="1">CHK kinase-like domain-containing protein</fullName>
    </recommendedName>
</protein>
<keyword evidence="3" id="KW-1185">Reference proteome</keyword>
<accession>A0A2S7UT03</accession>
<name>A0A2S7UT03_9GAMM</name>
<organism evidence="2 3">
    <name type="scientific">Psychrosphaera saromensis</name>
    <dbReference type="NCBI Taxonomy" id="716813"/>
    <lineage>
        <taxon>Bacteria</taxon>
        <taxon>Pseudomonadati</taxon>
        <taxon>Pseudomonadota</taxon>
        <taxon>Gammaproteobacteria</taxon>
        <taxon>Alteromonadales</taxon>
        <taxon>Pseudoalteromonadaceae</taxon>
        <taxon>Psychrosphaera</taxon>
    </lineage>
</organism>
<dbReference type="SMART" id="SM00587">
    <property type="entry name" value="CHK"/>
    <property type="match status" value="1"/>
</dbReference>
<dbReference type="InterPro" id="IPR015897">
    <property type="entry name" value="CHK_kinase-like"/>
</dbReference>
<evidence type="ECO:0000313" key="3">
    <source>
        <dbReference type="Proteomes" id="UP000239007"/>
    </source>
</evidence>
<dbReference type="EMBL" id="MSCH01000003">
    <property type="protein sequence ID" value="PQJ53116.1"/>
    <property type="molecule type" value="Genomic_DNA"/>
</dbReference>
<reference evidence="2 3" key="1">
    <citation type="submission" date="2016-12" db="EMBL/GenBank/DDBJ databases">
        <title>Diversity of luminous bacteria.</title>
        <authorList>
            <person name="Yoshizawa S."/>
            <person name="Kogure K."/>
        </authorList>
    </citation>
    <scope>NUCLEOTIDE SEQUENCE [LARGE SCALE GENOMIC DNA]</scope>
    <source>
        <strain evidence="2 3">SA4-48</strain>
    </source>
</reference>
<proteinExistence type="predicted"/>
<dbReference type="InterPro" id="IPR011009">
    <property type="entry name" value="Kinase-like_dom_sf"/>
</dbReference>
<dbReference type="Pfam" id="PF02958">
    <property type="entry name" value="EcKL"/>
    <property type="match status" value="1"/>
</dbReference>
<dbReference type="Proteomes" id="UP000239007">
    <property type="component" value="Unassembled WGS sequence"/>
</dbReference>
<comment type="caution">
    <text evidence="2">The sequence shown here is derived from an EMBL/GenBank/DDBJ whole genome shotgun (WGS) entry which is preliminary data.</text>
</comment>
<dbReference type="PANTHER" id="PTHR11012">
    <property type="entry name" value="PROTEIN KINASE-LIKE DOMAIN-CONTAINING"/>
    <property type="match status" value="1"/>
</dbReference>
<dbReference type="SUPFAM" id="SSF56112">
    <property type="entry name" value="Protein kinase-like (PK-like)"/>
    <property type="match status" value="1"/>
</dbReference>
<sequence length="358" mass="41084">MPTSFDLLPQLQQVLQDTLQDQSLEFVEQLQELWSGYGSIVRCYSKNKKQSYIVKHIQTSAPLTEHPRGWSGDKSHQRKIKSYQVETHFYREYASFCNKAFNQNCNHGCSQSHNQQNAAQNCKVPTLYEIIELEDGYLLVMEDLHASGFNISADKNDWQKLKTAITWLANFHSKFMFTKADNLWSQGGYWHLNTRQDELLAMPESNLKQQATRLDKRLKEAKYQTLIHGDAKFENLCFHSDGNSVAAVDFQYVGRGVGVVDLAYLAGSALDQSGLEEFGELILPFYLNALKQALADAVTHTPHDEHSSIDFVELSKEYQELYPVAWADFYRFLLGWNPKSWKVNAYIKQMAEKALSSL</sequence>
<evidence type="ECO:0000313" key="2">
    <source>
        <dbReference type="EMBL" id="PQJ53116.1"/>
    </source>
</evidence>
<gene>
    <name evidence="2" type="ORF">BTO11_05205</name>
</gene>
<evidence type="ECO:0000259" key="1">
    <source>
        <dbReference type="SMART" id="SM00587"/>
    </source>
</evidence>
<dbReference type="InterPro" id="IPR004119">
    <property type="entry name" value="EcKL"/>
</dbReference>
<dbReference type="Gene3D" id="3.90.1200.10">
    <property type="match status" value="1"/>
</dbReference>
<feature type="domain" description="CHK kinase-like" evidence="1">
    <location>
        <begin position="139"/>
        <end position="296"/>
    </location>
</feature>